<evidence type="ECO:0000313" key="3">
    <source>
        <dbReference type="EMBL" id="CAG2231189.1"/>
    </source>
</evidence>
<dbReference type="FunFam" id="3.50.50.60:FF:000521">
    <property type="entry name" value="FAD dependent oxidoreductase domain containing 2"/>
    <property type="match status" value="1"/>
</dbReference>
<dbReference type="PANTHER" id="PTHR43539">
    <property type="entry name" value="FLAVIN-BINDING MONOOXYGENASE-LIKE PROTEIN (AFU_ORTHOLOGUE AFUA_4G09220)"/>
    <property type="match status" value="1"/>
</dbReference>
<dbReference type="AlphaFoldDB" id="A0A8S3TC85"/>
<comment type="caution">
    <text evidence="3">The sequence shown here is derived from an EMBL/GenBank/DDBJ whole genome shotgun (WGS) entry which is preliminary data.</text>
</comment>
<sequence>MKKQTDSQIYIQACLVFLVFISMTTASGYHDYCIIGAGPGGLQLGYYLQQQNRDYIIYERTNISGSFYSTYPRHRTLISINKRHTGKTNKEFNLRHDWNSLLSDDESLLFRHYSKDMFPHADVLVKYLEDYTKKLNINVQYNTNVRNIVKYKSDRTFAKHEYMYEFDDQNNNRYKCSVLIIATGLWVPNIPDLTGIDYAEGYETMSINPDDYEGKNVLILGRGNSAFETADQIYGATGLIHMVGRSRVRLSWSTHYVGDLRAVNNALLDTYQLKSLDGLLEASIDEVKFVKTGDKYGLQFKDEDDGPGLMIDNFALREPYDKIIRCLGFKFDFSVFNNDTQMSRGYGRSKKFPRINHDYQSPDNPGMYLAGAATHSLDFRKSAGGFIHGYRYTARSLSRILDNRYHQVPWPSTTVPLTQMMNMMLKRISEASGSYQMFDVLADLIILNDDNTTFTYLEEVPVNLIDKLEQHTGHNANRLIVLIMQYGRDFSGPGNDVFRINRATGEPADAHNSNFLHPVFYYYEKLPTEEEMKRKTETLPRPNKIHHIVEDFLTQWDGPVSHILPLRRFLEDATNINLRHSFAEECMKKRLLFQTVPISCQQDFMEGQGLKGTPDLINLSKTAKDM</sequence>
<keyword evidence="2" id="KW-0812">Transmembrane</keyword>
<dbReference type="Proteomes" id="UP000683360">
    <property type="component" value="Unassembled WGS sequence"/>
</dbReference>
<dbReference type="GO" id="GO:0036503">
    <property type="term" value="P:ERAD pathway"/>
    <property type="evidence" value="ECO:0007669"/>
    <property type="project" value="TreeGrafter"/>
</dbReference>
<dbReference type="PRINTS" id="PR00368">
    <property type="entry name" value="FADPNR"/>
</dbReference>
<dbReference type="InterPro" id="IPR036188">
    <property type="entry name" value="FAD/NAD-bd_sf"/>
</dbReference>
<dbReference type="OrthoDB" id="66881at2759"/>
<accession>A0A8S3TC85</accession>
<reference evidence="3" key="1">
    <citation type="submission" date="2021-03" db="EMBL/GenBank/DDBJ databases">
        <authorList>
            <person name="Bekaert M."/>
        </authorList>
    </citation>
    <scope>NUCLEOTIDE SEQUENCE</scope>
</reference>
<proteinExistence type="predicted"/>
<dbReference type="PANTHER" id="PTHR43539:SF23">
    <property type="entry name" value="FAD-DEPENDENT OXIDOREDUCTASE DOMAIN-CONTAINING PROTEIN 2"/>
    <property type="match status" value="1"/>
</dbReference>
<keyword evidence="1" id="KW-0560">Oxidoreductase</keyword>
<dbReference type="GO" id="GO:0005788">
    <property type="term" value="C:endoplasmic reticulum lumen"/>
    <property type="evidence" value="ECO:0007669"/>
    <property type="project" value="TreeGrafter"/>
</dbReference>
<keyword evidence="2" id="KW-1133">Transmembrane helix</keyword>
<protein>
    <submittedName>
        <fullName evidence="3">FAD-dependent oxidoreductase domain-containing protein 2</fullName>
    </submittedName>
</protein>
<keyword evidence="2" id="KW-0472">Membrane</keyword>
<feature type="transmembrane region" description="Helical" evidence="2">
    <location>
        <begin position="9"/>
        <end position="29"/>
    </location>
</feature>
<dbReference type="GO" id="GO:0004497">
    <property type="term" value="F:monooxygenase activity"/>
    <property type="evidence" value="ECO:0007669"/>
    <property type="project" value="TreeGrafter"/>
</dbReference>
<dbReference type="Pfam" id="PF13738">
    <property type="entry name" value="Pyr_redox_3"/>
    <property type="match status" value="1"/>
</dbReference>
<dbReference type="EMBL" id="CAJPWZ010002131">
    <property type="protein sequence ID" value="CAG2231189.1"/>
    <property type="molecule type" value="Genomic_DNA"/>
</dbReference>
<dbReference type="Gene3D" id="3.50.50.60">
    <property type="entry name" value="FAD/NAD(P)-binding domain"/>
    <property type="match status" value="2"/>
</dbReference>
<keyword evidence="4" id="KW-1185">Reference proteome</keyword>
<dbReference type="GO" id="GO:0050660">
    <property type="term" value="F:flavin adenine dinucleotide binding"/>
    <property type="evidence" value="ECO:0007669"/>
    <property type="project" value="TreeGrafter"/>
</dbReference>
<organism evidence="3 4">
    <name type="scientific">Mytilus edulis</name>
    <name type="common">Blue mussel</name>
    <dbReference type="NCBI Taxonomy" id="6550"/>
    <lineage>
        <taxon>Eukaryota</taxon>
        <taxon>Metazoa</taxon>
        <taxon>Spiralia</taxon>
        <taxon>Lophotrochozoa</taxon>
        <taxon>Mollusca</taxon>
        <taxon>Bivalvia</taxon>
        <taxon>Autobranchia</taxon>
        <taxon>Pteriomorphia</taxon>
        <taxon>Mytilida</taxon>
        <taxon>Mytiloidea</taxon>
        <taxon>Mytilidae</taxon>
        <taxon>Mytilinae</taxon>
        <taxon>Mytilus</taxon>
    </lineage>
</organism>
<name>A0A8S3TC85_MYTED</name>
<dbReference type="SUPFAM" id="SSF51905">
    <property type="entry name" value="FAD/NAD(P)-binding domain"/>
    <property type="match status" value="1"/>
</dbReference>
<evidence type="ECO:0000256" key="2">
    <source>
        <dbReference type="SAM" id="Phobius"/>
    </source>
</evidence>
<gene>
    <name evidence="3" type="ORF">MEDL_43861</name>
</gene>
<evidence type="ECO:0000313" key="4">
    <source>
        <dbReference type="Proteomes" id="UP000683360"/>
    </source>
</evidence>
<evidence type="ECO:0000256" key="1">
    <source>
        <dbReference type="ARBA" id="ARBA00023002"/>
    </source>
</evidence>
<dbReference type="InterPro" id="IPR050982">
    <property type="entry name" value="Auxin_biosynth/cation_transpt"/>
</dbReference>